<dbReference type="InterPro" id="IPR029063">
    <property type="entry name" value="SAM-dependent_MTases_sf"/>
</dbReference>
<keyword evidence="2" id="KW-0489">Methyltransferase</keyword>
<evidence type="ECO:0000259" key="4">
    <source>
        <dbReference type="Pfam" id="PF08241"/>
    </source>
</evidence>
<comment type="similarity">
    <text evidence="1">Belongs to the methyltransferase superfamily.</text>
</comment>
<keyword evidence="3" id="KW-0808">Transferase</keyword>
<evidence type="ECO:0000313" key="5">
    <source>
        <dbReference type="EMBL" id="GAA1722176.1"/>
    </source>
</evidence>
<dbReference type="CDD" id="cd02440">
    <property type="entry name" value="AdoMet_MTases"/>
    <property type="match status" value="1"/>
</dbReference>
<keyword evidence="6" id="KW-1185">Reference proteome</keyword>
<proteinExistence type="inferred from homology"/>
<dbReference type="EMBL" id="BAAANF010000042">
    <property type="protein sequence ID" value="GAA1722176.1"/>
    <property type="molecule type" value="Genomic_DNA"/>
</dbReference>
<dbReference type="InterPro" id="IPR013216">
    <property type="entry name" value="Methyltransf_11"/>
</dbReference>
<dbReference type="PANTHER" id="PTHR44942">
    <property type="entry name" value="METHYLTRANSF_11 DOMAIN-CONTAINING PROTEIN"/>
    <property type="match status" value="1"/>
</dbReference>
<evidence type="ECO:0000313" key="6">
    <source>
        <dbReference type="Proteomes" id="UP001500280"/>
    </source>
</evidence>
<comment type="caution">
    <text evidence="5">The sequence shown here is derived from an EMBL/GenBank/DDBJ whole genome shotgun (WGS) entry which is preliminary data.</text>
</comment>
<sequence>MVDLGAGTGLSTRLWSSHADEVVGVEPSSAMRAEAARRTTAANVSYVAGAGSSTGLPDGWADLVTAAQALQWMDPDSTYAEIARILRPGGVLAAYQYNTVVTGSWEADAAFRRVRELVRRRRTELMLDAERQLWPVTPEAFLGYELVYGVR</sequence>
<dbReference type="SUPFAM" id="SSF53335">
    <property type="entry name" value="S-adenosyl-L-methionine-dependent methyltransferases"/>
    <property type="match status" value="1"/>
</dbReference>
<organism evidence="5 6">
    <name type="scientific">Kribbella yunnanensis</name>
    <dbReference type="NCBI Taxonomy" id="190194"/>
    <lineage>
        <taxon>Bacteria</taxon>
        <taxon>Bacillati</taxon>
        <taxon>Actinomycetota</taxon>
        <taxon>Actinomycetes</taxon>
        <taxon>Propionibacteriales</taxon>
        <taxon>Kribbellaceae</taxon>
        <taxon>Kribbella</taxon>
    </lineage>
</organism>
<dbReference type="InterPro" id="IPR051052">
    <property type="entry name" value="Diverse_substrate_MTase"/>
</dbReference>
<accession>A0ABP4VCM4</accession>
<evidence type="ECO:0000256" key="3">
    <source>
        <dbReference type="ARBA" id="ARBA00022679"/>
    </source>
</evidence>
<evidence type="ECO:0000256" key="1">
    <source>
        <dbReference type="ARBA" id="ARBA00008361"/>
    </source>
</evidence>
<dbReference type="PANTHER" id="PTHR44942:SF4">
    <property type="entry name" value="METHYLTRANSFERASE TYPE 11 DOMAIN-CONTAINING PROTEIN"/>
    <property type="match status" value="1"/>
</dbReference>
<protein>
    <recommendedName>
        <fullName evidence="4">Methyltransferase type 11 domain-containing protein</fullName>
    </recommendedName>
</protein>
<name>A0ABP4VCM4_9ACTN</name>
<dbReference type="Gene3D" id="3.40.50.150">
    <property type="entry name" value="Vaccinia Virus protein VP39"/>
    <property type="match status" value="1"/>
</dbReference>
<dbReference type="Proteomes" id="UP001500280">
    <property type="component" value="Unassembled WGS sequence"/>
</dbReference>
<gene>
    <name evidence="5" type="ORF">GCM10009745_84060</name>
</gene>
<feature type="domain" description="Methyltransferase type 11" evidence="4">
    <location>
        <begin position="2"/>
        <end position="93"/>
    </location>
</feature>
<dbReference type="Pfam" id="PF08241">
    <property type="entry name" value="Methyltransf_11"/>
    <property type="match status" value="1"/>
</dbReference>
<dbReference type="RefSeq" id="WP_344165971.1">
    <property type="nucleotide sequence ID" value="NZ_BAAANF010000042.1"/>
</dbReference>
<reference evidence="6" key="1">
    <citation type="journal article" date="2019" name="Int. J. Syst. Evol. Microbiol.">
        <title>The Global Catalogue of Microorganisms (GCM) 10K type strain sequencing project: providing services to taxonomists for standard genome sequencing and annotation.</title>
        <authorList>
            <consortium name="The Broad Institute Genomics Platform"/>
            <consortium name="The Broad Institute Genome Sequencing Center for Infectious Disease"/>
            <person name="Wu L."/>
            <person name="Ma J."/>
        </authorList>
    </citation>
    <scope>NUCLEOTIDE SEQUENCE [LARGE SCALE GENOMIC DNA]</scope>
    <source>
        <strain evidence="6">JCM 14307</strain>
    </source>
</reference>
<evidence type="ECO:0000256" key="2">
    <source>
        <dbReference type="ARBA" id="ARBA00022603"/>
    </source>
</evidence>